<keyword evidence="6" id="KW-1185">Reference proteome</keyword>
<gene>
    <name evidence="5" type="ORF">MYAM1_004073</name>
</gene>
<accession>A0AAJ5YW08</accession>
<comment type="catalytic activity">
    <reaction evidence="1">
        <text>a diacylglycerol + H2O = a monoacylglycerol + a fatty acid + H(+)</text>
        <dbReference type="Rhea" id="RHEA:32731"/>
        <dbReference type="ChEBI" id="CHEBI:15377"/>
        <dbReference type="ChEBI" id="CHEBI:15378"/>
        <dbReference type="ChEBI" id="CHEBI:17408"/>
        <dbReference type="ChEBI" id="CHEBI:18035"/>
        <dbReference type="ChEBI" id="CHEBI:28868"/>
    </reaction>
</comment>
<dbReference type="Proteomes" id="UP001219567">
    <property type="component" value="Chromosome 8"/>
</dbReference>
<protein>
    <recommendedName>
        <fullName evidence="4">DDHD domain-containing protein</fullName>
    </recommendedName>
</protein>
<feature type="region of interest" description="Disordered" evidence="3">
    <location>
        <begin position="757"/>
        <end position="969"/>
    </location>
</feature>
<dbReference type="GO" id="GO:0046872">
    <property type="term" value="F:metal ion binding"/>
    <property type="evidence" value="ECO:0007669"/>
    <property type="project" value="InterPro"/>
</dbReference>
<feature type="compositionally biased region" description="Basic and acidic residues" evidence="3">
    <location>
        <begin position="855"/>
        <end position="870"/>
    </location>
</feature>
<feature type="region of interest" description="Disordered" evidence="3">
    <location>
        <begin position="58"/>
        <end position="126"/>
    </location>
</feature>
<feature type="domain" description="DDHD" evidence="4">
    <location>
        <begin position="633"/>
        <end position="1036"/>
    </location>
</feature>
<evidence type="ECO:0000256" key="1">
    <source>
        <dbReference type="ARBA" id="ARBA00047591"/>
    </source>
</evidence>
<evidence type="ECO:0000313" key="6">
    <source>
        <dbReference type="Proteomes" id="UP001219567"/>
    </source>
</evidence>
<evidence type="ECO:0000259" key="4">
    <source>
        <dbReference type="PROSITE" id="PS51043"/>
    </source>
</evidence>
<dbReference type="InterPro" id="IPR004177">
    <property type="entry name" value="DDHD_dom"/>
</dbReference>
<dbReference type="GO" id="GO:0005737">
    <property type="term" value="C:cytoplasm"/>
    <property type="evidence" value="ECO:0007669"/>
    <property type="project" value="TreeGrafter"/>
</dbReference>
<dbReference type="GO" id="GO:0004620">
    <property type="term" value="F:phospholipase activity"/>
    <property type="evidence" value="ECO:0007669"/>
    <property type="project" value="TreeGrafter"/>
</dbReference>
<dbReference type="PROSITE" id="PS51043">
    <property type="entry name" value="DDHD"/>
    <property type="match status" value="1"/>
</dbReference>
<comment type="catalytic activity">
    <reaction evidence="2">
        <text>a monoacylglycerol + H2O = glycerol + a fatty acid + H(+)</text>
        <dbReference type="Rhea" id="RHEA:15245"/>
        <dbReference type="ChEBI" id="CHEBI:15377"/>
        <dbReference type="ChEBI" id="CHEBI:15378"/>
        <dbReference type="ChEBI" id="CHEBI:17408"/>
        <dbReference type="ChEBI" id="CHEBI:17754"/>
        <dbReference type="ChEBI" id="CHEBI:28868"/>
    </reaction>
</comment>
<feature type="compositionally biased region" description="Basic and acidic residues" evidence="3">
    <location>
        <begin position="928"/>
        <end position="947"/>
    </location>
</feature>
<dbReference type="SMART" id="SM01127">
    <property type="entry name" value="DDHD"/>
    <property type="match status" value="1"/>
</dbReference>
<proteinExistence type="predicted"/>
<dbReference type="Pfam" id="PF02862">
    <property type="entry name" value="DDHD"/>
    <property type="match status" value="2"/>
</dbReference>
<feature type="region of interest" description="Disordered" evidence="3">
    <location>
        <begin position="386"/>
        <end position="451"/>
    </location>
</feature>
<feature type="compositionally biased region" description="Polar residues" evidence="3">
    <location>
        <begin position="871"/>
        <end position="890"/>
    </location>
</feature>
<dbReference type="PANTHER" id="PTHR23509:SF6">
    <property type="entry name" value="PHOSPHOLIPASE C1020.13C-RELATED"/>
    <property type="match status" value="1"/>
</dbReference>
<dbReference type="InterPro" id="IPR029058">
    <property type="entry name" value="AB_hydrolase_fold"/>
</dbReference>
<organism evidence="5 6">
    <name type="scientific">Malassezia yamatoensis</name>
    <dbReference type="NCBI Taxonomy" id="253288"/>
    <lineage>
        <taxon>Eukaryota</taxon>
        <taxon>Fungi</taxon>
        <taxon>Dikarya</taxon>
        <taxon>Basidiomycota</taxon>
        <taxon>Ustilaginomycotina</taxon>
        <taxon>Malasseziomycetes</taxon>
        <taxon>Malasseziales</taxon>
        <taxon>Malasseziaceae</taxon>
        <taxon>Malassezia</taxon>
    </lineage>
</organism>
<dbReference type="EMBL" id="CP119950">
    <property type="protein sequence ID" value="WFD01311.1"/>
    <property type="molecule type" value="Genomic_DNA"/>
</dbReference>
<feature type="compositionally biased region" description="Basic and acidic residues" evidence="3">
    <location>
        <begin position="306"/>
        <end position="319"/>
    </location>
</feature>
<name>A0AAJ5YW08_9BASI</name>
<feature type="compositionally biased region" description="Low complexity" evidence="3">
    <location>
        <begin position="77"/>
        <end position="87"/>
    </location>
</feature>
<evidence type="ECO:0000256" key="2">
    <source>
        <dbReference type="ARBA" id="ARBA00048461"/>
    </source>
</evidence>
<dbReference type="PANTHER" id="PTHR23509">
    <property type="entry name" value="PA-PL1 PHOSPHOLIPASE FAMILY"/>
    <property type="match status" value="1"/>
</dbReference>
<evidence type="ECO:0000313" key="5">
    <source>
        <dbReference type="EMBL" id="WFD01311.1"/>
    </source>
</evidence>
<feature type="compositionally biased region" description="Basic and acidic residues" evidence="3">
    <location>
        <begin position="115"/>
        <end position="126"/>
    </location>
</feature>
<feature type="region of interest" description="Disordered" evidence="3">
    <location>
        <begin position="292"/>
        <end position="367"/>
    </location>
</feature>
<feature type="compositionally biased region" description="Low complexity" evidence="3">
    <location>
        <begin position="948"/>
        <end position="965"/>
    </location>
</feature>
<sequence length="1065" mass="118336">MTTAVTGEGEWKTNVHRPPAAPTWFYAHNQVWVPFSNADNEALEEGYTACRELLEQRAVERERSTTSHGPSNEDDGSGWFSGSSWFSKPSTHAAVLPPPPPPPLPNARKTPLNHRRIDPDEPKDTGQFRVSVLEDRLFDVDLERMSIFPALWPGFDQGVMRATWFYVSTDGSCSPIACGSAVSRDLDQIYEKAKPWELGQRLRSTLKNSNKKKASASTETPPLYDLPSVSGGAKVLFDTAISGRVYNGKLLAYLWEPLVVLGFENAKEASARFRESKTSSVLANAWSRRGEMANASKQAMQPSASKAKDAEALEDHKEEDPSEAQPSIPVESLNVDPGSTSKDPPRGTIVENVPTSNDRPKPGSSWTSLSEAFMSRARRLRAKAEAFPAKHLGPSKLDQNTSEPALEESTEESDADQERDPMDDEDEEMYGGDLLKSIPSDPLGASNNEEPDTIPEQLVFCIHGIGQKYSEDYQAAHFVHDIERLRTTLHQQSQIPDMAQQLSSARIKMIPVCWRQHLNFEPEHGEYKLQDITNDSTIPAVRAVIAKVLLDIPFYLSDHRTEILDAVRLELNRLYRLFLQRNPEFLQRGGKVSILGHSLGSALASDLLTDQPTYVAPLNEQDAFRKHLTTPHLLFNVEHFFSVGSPLPLLYYLKGSRLIARRRTSSKNPYQEQEDITCDTVGQQGCLAAEQIHNIYAATDPVSFQISATVDAAYARLLRPVEVPRDPALLPRALNQPHVSIGSLLKNRFRQQNDRDVVGNAQPDSHEHRDSLPESNAADHGDNKENSAGHRDVEQPKDSHQGVEQQKDNHHDLHLHNDHQQGDDRRKVTSQDANVHVEHTSASSKLDQSLDESTPGDHKPIETKKNDQVLDSKSNVDSQENVAPSESIPSINKEADQDEESRNPTSTQAVKSSAASSMNYLRSAMKRSNPDALKDETNDTQHSDSDPLSKSGSASCSPASESPLSQAQHAAAELPLNTLELGERRFLALNPNGCIDYVVDGGSVYQFTQYLDMFRAHMSYWTSPAFCNYILKQLIPNENKDWSPSETSPPVQEALHILDPTIDSV</sequence>
<feature type="compositionally biased region" description="Basic and acidic residues" evidence="3">
    <location>
        <begin position="764"/>
        <end position="839"/>
    </location>
</feature>
<dbReference type="SUPFAM" id="SSF53474">
    <property type="entry name" value="alpha/beta-Hydrolases"/>
    <property type="match status" value="1"/>
</dbReference>
<feature type="compositionally biased region" description="Polar residues" evidence="3">
    <location>
        <begin position="903"/>
        <end position="920"/>
    </location>
</feature>
<reference evidence="5 6" key="1">
    <citation type="submission" date="2023-03" db="EMBL/GenBank/DDBJ databases">
        <title>Mating type loci evolution in Malassezia.</title>
        <authorList>
            <person name="Coelho M.A."/>
        </authorList>
    </citation>
    <scope>NUCLEOTIDE SEQUENCE [LARGE SCALE GENOMIC DNA]</scope>
    <source>
        <strain evidence="5 6">CBS 9725</strain>
    </source>
</reference>
<dbReference type="InterPro" id="IPR058055">
    <property type="entry name" value="PA-PLA1"/>
</dbReference>
<feature type="compositionally biased region" description="Polar residues" evidence="3">
    <location>
        <begin position="295"/>
        <end position="304"/>
    </location>
</feature>
<evidence type="ECO:0000256" key="3">
    <source>
        <dbReference type="SAM" id="MobiDB-lite"/>
    </source>
</evidence>
<feature type="compositionally biased region" description="Acidic residues" evidence="3">
    <location>
        <begin position="405"/>
        <end position="430"/>
    </location>
</feature>
<feature type="compositionally biased region" description="Pro residues" evidence="3">
    <location>
        <begin position="96"/>
        <end position="105"/>
    </location>
</feature>
<dbReference type="AlphaFoldDB" id="A0AAJ5YW08"/>